<dbReference type="InterPro" id="IPR037151">
    <property type="entry name" value="AlkB-like_sf"/>
</dbReference>
<dbReference type="InterPro" id="IPR004574">
    <property type="entry name" value="Alkb"/>
</dbReference>
<organism evidence="8 9">
    <name type="scientific">Coprinellus micaceus</name>
    <name type="common">Glistening ink-cap mushroom</name>
    <name type="synonym">Coprinus micaceus</name>
    <dbReference type="NCBI Taxonomy" id="71717"/>
    <lineage>
        <taxon>Eukaryota</taxon>
        <taxon>Fungi</taxon>
        <taxon>Dikarya</taxon>
        <taxon>Basidiomycota</taxon>
        <taxon>Agaricomycotina</taxon>
        <taxon>Agaricomycetes</taxon>
        <taxon>Agaricomycetidae</taxon>
        <taxon>Agaricales</taxon>
        <taxon>Agaricineae</taxon>
        <taxon>Psathyrellaceae</taxon>
        <taxon>Coprinellus</taxon>
    </lineage>
</organism>
<dbReference type="Proteomes" id="UP000298030">
    <property type="component" value="Unassembled WGS sequence"/>
</dbReference>
<protein>
    <recommendedName>
        <fullName evidence="7">Fe2OG dioxygenase domain-containing protein</fullName>
    </recommendedName>
</protein>
<accession>A0A4Y7TNU4</accession>
<evidence type="ECO:0000256" key="4">
    <source>
        <dbReference type="ARBA" id="ARBA00023004"/>
    </source>
</evidence>
<feature type="binding site" evidence="5">
    <location>
        <position position="313"/>
    </location>
    <ligand>
        <name>Fe cation</name>
        <dbReference type="ChEBI" id="CHEBI:24875"/>
        <note>catalytic</note>
    </ligand>
</feature>
<proteinExistence type="predicted"/>
<dbReference type="PANTHER" id="PTHR16557:SF2">
    <property type="entry name" value="NUCLEIC ACID DIOXYGENASE ALKBH1"/>
    <property type="match status" value="1"/>
</dbReference>
<dbReference type="GO" id="GO:0051213">
    <property type="term" value="F:dioxygenase activity"/>
    <property type="evidence" value="ECO:0007669"/>
    <property type="project" value="UniProtKB-KW"/>
</dbReference>
<dbReference type="InterPro" id="IPR005123">
    <property type="entry name" value="Oxoglu/Fe-dep_dioxygenase_dom"/>
</dbReference>
<feature type="domain" description="Fe2OG dioxygenase" evidence="7">
    <location>
        <begin position="293"/>
        <end position="408"/>
    </location>
</feature>
<evidence type="ECO:0000256" key="6">
    <source>
        <dbReference type="SAM" id="MobiDB-lite"/>
    </source>
</evidence>
<feature type="region of interest" description="Disordered" evidence="6">
    <location>
        <begin position="173"/>
        <end position="215"/>
    </location>
</feature>
<dbReference type="STRING" id="71717.A0A4Y7TNU4"/>
<sequence length="416" mass="46628">MTSTADLLDPSSAAYKKARRQFYKATKNRPAVEQDWTPFRTAEKSFKARFPPPDLSGVLDLAQLDPSRQKEIERGVWKGSTEPFPYRRLEGCERSICVVPAVPGLVILPSYLSQEEQRQLVRWSLERQARGPNPTNLDIHYRVPNEGLWNAYIHQKTTGEEVTIVPKALDSDVVEEKSSGPRQLVDNAPASVETYESLAQTPKPPPAPSATVPPSSPSSLLYKLRWANIGWYYHWGTKQYDFSHGKGDIDRDLRHICKSAVEAVKWDQVYDATEDFDWGEDGNGWKDWGETYEPDAGIVNFYQTKDTLMAHVDRSEVCKTSPLVSVSLGNAGIFLIGGDTRDTEPVPILLRSGDVVIMSGPCRRAYHGVPRILEGTLPAHLKVGGEDWAPFAEYLETTRINVNVRQVFPKGFEAPS</sequence>
<dbReference type="OrthoDB" id="6614653at2759"/>
<comment type="caution">
    <text evidence="8">The sequence shown here is derived from an EMBL/GenBank/DDBJ whole genome shotgun (WGS) entry which is preliminary data.</text>
</comment>
<keyword evidence="3" id="KW-0560">Oxidoreductase</keyword>
<dbReference type="Gene3D" id="2.60.120.590">
    <property type="entry name" value="Alpha-ketoglutarate-dependent dioxygenase AlkB-like"/>
    <property type="match status" value="1"/>
</dbReference>
<gene>
    <name evidence="8" type="ORF">FA13DRAFT_1623777</name>
</gene>
<comment type="cofactor">
    <cofactor evidence="5">
        <name>Fe(2+)</name>
        <dbReference type="ChEBI" id="CHEBI:29033"/>
    </cofactor>
    <text evidence="5">Binds 1 Fe(2+) ion per subunit.</text>
</comment>
<reference evidence="8 9" key="1">
    <citation type="journal article" date="2019" name="Nat. Ecol. Evol.">
        <title>Megaphylogeny resolves global patterns of mushroom evolution.</title>
        <authorList>
            <person name="Varga T."/>
            <person name="Krizsan K."/>
            <person name="Foldi C."/>
            <person name="Dima B."/>
            <person name="Sanchez-Garcia M."/>
            <person name="Sanchez-Ramirez S."/>
            <person name="Szollosi G.J."/>
            <person name="Szarkandi J.G."/>
            <person name="Papp V."/>
            <person name="Albert L."/>
            <person name="Andreopoulos W."/>
            <person name="Angelini C."/>
            <person name="Antonin V."/>
            <person name="Barry K.W."/>
            <person name="Bougher N.L."/>
            <person name="Buchanan P."/>
            <person name="Buyck B."/>
            <person name="Bense V."/>
            <person name="Catcheside P."/>
            <person name="Chovatia M."/>
            <person name="Cooper J."/>
            <person name="Damon W."/>
            <person name="Desjardin D."/>
            <person name="Finy P."/>
            <person name="Geml J."/>
            <person name="Haridas S."/>
            <person name="Hughes K."/>
            <person name="Justo A."/>
            <person name="Karasinski D."/>
            <person name="Kautmanova I."/>
            <person name="Kiss B."/>
            <person name="Kocsube S."/>
            <person name="Kotiranta H."/>
            <person name="LaButti K.M."/>
            <person name="Lechner B.E."/>
            <person name="Liimatainen K."/>
            <person name="Lipzen A."/>
            <person name="Lukacs Z."/>
            <person name="Mihaltcheva S."/>
            <person name="Morgado L.N."/>
            <person name="Niskanen T."/>
            <person name="Noordeloos M.E."/>
            <person name="Ohm R.A."/>
            <person name="Ortiz-Santana B."/>
            <person name="Ovrebo C."/>
            <person name="Racz N."/>
            <person name="Riley R."/>
            <person name="Savchenko A."/>
            <person name="Shiryaev A."/>
            <person name="Soop K."/>
            <person name="Spirin V."/>
            <person name="Szebenyi C."/>
            <person name="Tomsovsky M."/>
            <person name="Tulloss R.E."/>
            <person name="Uehling J."/>
            <person name="Grigoriev I.V."/>
            <person name="Vagvolgyi C."/>
            <person name="Papp T."/>
            <person name="Martin F.M."/>
            <person name="Miettinen O."/>
            <person name="Hibbett D.S."/>
            <person name="Nagy L.G."/>
        </authorList>
    </citation>
    <scope>NUCLEOTIDE SEQUENCE [LARGE SCALE GENOMIC DNA]</scope>
    <source>
        <strain evidence="8 9">FP101781</strain>
    </source>
</reference>
<keyword evidence="2" id="KW-0223">Dioxygenase</keyword>
<evidence type="ECO:0000313" key="9">
    <source>
        <dbReference type="Proteomes" id="UP000298030"/>
    </source>
</evidence>
<evidence type="ECO:0000256" key="1">
    <source>
        <dbReference type="ARBA" id="ARBA00022723"/>
    </source>
</evidence>
<feature type="binding site" evidence="5">
    <location>
        <position position="367"/>
    </location>
    <ligand>
        <name>Fe cation</name>
        <dbReference type="ChEBI" id="CHEBI:24875"/>
        <note>catalytic</note>
    </ligand>
</feature>
<name>A0A4Y7TNU4_COPMI</name>
<evidence type="ECO:0000313" key="8">
    <source>
        <dbReference type="EMBL" id="TEB35865.1"/>
    </source>
</evidence>
<evidence type="ECO:0000259" key="7">
    <source>
        <dbReference type="PROSITE" id="PS51471"/>
    </source>
</evidence>
<evidence type="ECO:0000256" key="3">
    <source>
        <dbReference type="ARBA" id="ARBA00023002"/>
    </source>
</evidence>
<evidence type="ECO:0000256" key="5">
    <source>
        <dbReference type="PIRSR" id="PIRSR604574-2"/>
    </source>
</evidence>
<keyword evidence="9" id="KW-1185">Reference proteome</keyword>
<dbReference type="GO" id="GO:0046872">
    <property type="term" value="F:metal ion binding"/>
    <property type="evidence" value="ECO:0007669"/>
    <property type="project" value="UniProtKB-KW"/>
</dbReference>
<dbReference type="SUPFAM" id="SSF51197">
    <property type="entry name" value="Clavaminate synthase-like"/>
    <property type="match status" value="1"/>
</dbReference>
<dbReference type="EMBL" id="QPFP01000006">
    <property type="protein sequence ID" value="TEB35865.1"/>
    <property type="molecule type" value="Genomic_DNA"/>
</dbReference>
<dbReference type="GO" id="GO:0005737">
    <property type="term" value="C:cytoplasm"/>
    <property type="evidence" value="ECO:0007669"/>
    <property type="project" value="TreeGrafter"/>
</dbReference>
<dbReference type="Pfam" id="PF13532">
    <property type="entry name" value="2OG-FeII_Oxy_2"/>
    <property type="match status" value="1"/>
</dbReference>
<keyword evidence="4 5" id="KW-0408">Iron</keyword>
<dbReference type="PROSITE" id="PS51471">
    <property type="entry name" value="FE2OG_OXY"/>
    <property type="match status" value="1"/>
</dbReference>
<dbReference type="GO" id="GO:0005634">
    <property type="term" value="C:nucleus"/>
    <property type="evidence" value="ECO:0007669"/>
    <property type="project" value="TreeGrafter"/>
</dbReference>
<evidence type="ECO:0000256" key="2">
    <source>
        <dbReference type="ARBA" id="ARBA00022964"/>
    </source>
</evidence>
<dbReference type="AlphaFoldDB" id="A0A4Y7TNU4"/>
<feature type="binding site" evidence="5">
    <location>
        <position position="311"/>
    </location>
    <ligand>
        <name>Fe cation</name>
        <dbReference type="ChEBI" id="CHEBI:24875"/>
        <note>catalytic</note>
    </ligand>
</feature>
<dbReference type="InterPro" id="IPR027450">
    <property type="entry name" value="AlkB-like"/>
</dbReference>
<keyword evidence="1 5" id="KW-0479">Metal-binding</keyword>
<dbReference type="PANTHER" id="PTHR16557">
    <property type="entry name" value="ALKYLATED DNA REPAIR PROTEIN ALKB-RELATED"/>
    <property type="match status" value="1"/>
</dbReference>